<feature type="compositionally biased region" description="Basic residues" evidence="2">
    <location>
        <begin position="365"/>
        <end position="376"/>
    </location>
</feature>
<keyword evidence="1" id="KW-0175">Coiled coil</keyword>
<feature type="compositionally biased region" description="Basic and acidic residues" evidence="2">
    <location>
        <begin position="974"/>
        <end position="989"/>
    </location>
</feature>
<organism evidence="4 5">
    <name type="scientific">Meloidogyne javanica</name>
    <name type="common">Root-knot nematode worm</name>
    <dbReference type="NCBI Taxonomy" id="6303"/>
    <lineage>
        <taxon>Eukaryota</taxon>
        <taxon>Metazoa</taxon>
        <taxon>Ecdysozoa</taxon>
        <taxon>Nematoda</taxon>
        <taxon>Chromadorea</taxon>
        <taxon>Rhabditida</taxon>
        <taxon>Tylenchina</taxon>
        <taxon>Tylenchomorpha</taxon>
        <taxon>Tylenchoidea</taxon>
        <taxon>Meloidogynidae</taxon>
        <taxon>Meloidogyninae</taxon>
        <taxon>Meloidogyne</taxon>
        <taxon>Meloidogyne incognita group</taxon>
    </lineage>
</organism>
<feature type="region of interest" description="Disordered" evidence="2">
    <location>
        <begin position="268"/>
        <end position="291"/>
    </location>
</feature>
<dbReference type="Pfam" id="PF15249">
    <property type="entry name" value="GLTSCR1"/>
    <property type="match status" value="1"/>
</dbReference>
<feature type="compositionally biased region" description="Basic residues" evidence="2">
    <location>
        <begin position="943"/>
        <end position="953"/>
    </location>
</feature>
<evidence type="ECO:0000259" key="3">
    <source>
        <dbReference type="Pfam" id="PF15249"/>
    </source>
</evidence>
<dbReference type="WBParaSite" id="scaffold35716_cov280.g22641">
    <property type="protein sequence ID" value="scaffold35716_cov280.g22641"/>
    <property type="gene ID" value="scaffold35716_cov280.g22641"/>
</dbReference>
<feature type="compositionally biased region" description="Basic residues" evidence="2">
    <location>
        <begin position="507"/>
        <end position="518"/>
    </location>
</feature>
<dbReference type="Proteomes" id="UP000887561">
    <property type="component" value="Unplaced"/>
</dbReference>
<protein>
    <submittedName>
        <fullName evidence="5">GLTSCR protein conserved domain-containing protein</fullName>
    </submittedName>
</protein>
<evidence type="ECO:0000256" key="1">
    <source>
        <dbReference type="SAM" id="Coils"/>
    </source>
</evidence>
<accession>A0A915MG18</accession>
<dbReference type="InterPro" id="IPR015671">
    <property type="entry name" value="GSCR1_dom"/>
</dbReference>
<reference evidence="5" key="1">
    <citation type="submission" date="2022-11" db="UniProtKB">
        <authorList>
            <consortium name="WormBaseParasite"/>
        </authorList>
    </citation>
    <scope>IDENTIFICATION</scope>
</reference>
<evidence type="ECO:0000313" key="4">
    <source>
        <dbReference type="Proteomes" id="UP000887561"/>
    </source>
</evidence>
<feature type="compositionally biased region" description="Basic and acidic residues" evidence="2">
    <location>
        <begin position="928"/>
        <end position="942"/>
    </location>
</feature>
<feature type="compositionally biased region" description="Polar residues" evidence="2">
    <location>
        <begin position="519"/>
        <end position="528"/>
    </location>
</feature>
<name>A0A915MG18_MELJA</name>
<feature type="region of interest" description="Disordered" evidence="2">
    <location>
        <begin position="361"/>
        <end position="398"/>
    </location>
</feature>
<evidence type="ECO:0000256" key="2">
    <source>
        <dbReference type="SAM" id="MobiDB-lite"/>
    </source>
</evidence>
<keyword evidence="4" id="KW-1185">Reference proteome</keyword>
<dbReference type="AlphaFoldDB" id="A0A915MG18"/>
<feature type="domain" description="GLTSCR protein conserved" evidence="3">
    <location>
        <begin position="665"/>
        <end position="758"/>
    </location>
</feature>
<feature type="compositionally biased region" description="Basic and acidic residues" evidence="2">
    <location>
        <begin position="954"/>
        <end position="965"/>
    </location>
</feature>
<evidence type="ECO:0000313" key="5">
    <source>
        <dbReference type="WBParaSite" id="scaffold35716_cov280.g22641"/>
    </source>
</evidence>
<feature type="compositionally biased region" description="Polar residues" evidence="2">
    <location>
        <begin position="377"/>
        <end position="398"/>
    </location>
</feature>
<feature type="coiled-coil region" evidence="1">
    <location>
        <begin position="1054"/>
        <end position="1085"/>
    </location>
</feature>
<sequence>MLLSYTNNNIDNNRVMIDDFADQDWFAESDEITSGVIQKHPAILDDQHQFHNVPHQSLQQQNTNVDYLDLNVPVDENVFYSSNGEQSITASTSHYLEVRGEQNISNIGTQIIQSTNSSVIYNETNGNSIGFQTNQQSLPLLTNFGRDYGTARAQASVMTVPQIRQEPNDGKSTYIDCMPSTSLATLKPYTQEQSQVCQSQIQQLQHPSQQQYYYEQRIFQNEQQQHTQHLPQSFNGQSNFYGNIPSQEVLHQQPAQLVHLESASANSAGTSVSISNPINQQSQHSQQHFYPSQQPLQQNHQFNSPLISLIDHQHQPSSFQLPPNYQPPPEQIIGHQPLNTSNAVFSSNQLSQQCNTVESVSVKTVAKKSTKTRRRPSVSNQSTNKLNNGYEQQTETSSGLDQVAKSLFSNQKTATLEFADPQLAMEFASLMGRCQQLEEQKKNGIDVTSELKIVMDRIADCIVRNTTTSAIKAAQQEQQYASSLSGQFEALPSTSTISQFPSNNKPAKSRAPRKKPNATKKSQIPSNVQTSTIITPNSFQQSKAKINPQTFVKQSTDSLSTSTPVQFVAFNPTTQSHPTTYTSSTILANNVRQTNSLQIESSKEEKIISVLVPTTDSSSDNMIYAKRNMRVIAQENEKLIAEKLEKQKEKRRERLTEHFVKMREKLINPDLSSSFKSRNDSVERLLPYGLFSEPEFSQEFIDGYDAELQRHKETMQRRQHSIEQRMRSALFREAIDSTQEQCNLLLYLDTEFEHRQLKNEISQWKNICKNEENARKSPAKLSLMMDWEYNEWDDERYHHVLSPKIEELKEEETETEVNISSDSSKSIAACSSSLATPRFASITIQLKTYPLVERNENIAAFFQVKNIEEEKPALAKVNLKLERFLLNEEIGKTTPPILLNGNNEEKPAEVTSVRSVRTLKIKLPPKSENSEADRQKSDEKKLRREQKRLRKAERRAARLSDEINREIVGGEQMDIDRKNDTPQSTSREDLPVIQQQNNNSLTTSLQKSSLNEKINIPINNDCNGNVGGGGLLKLRISKHILFGGEREGGDVKMKTNITNNNNALSEKLNEENKKMEEEFKGQQTSVKQVLELPQQKNLSQNDNICVPVSSLILPQNRNLIFTNNNEEKIDNKRKIEFSPCCSGLFI</sequence>
<feature type="region of interest" description="Disordered" evidence="2">
    <location>
        <begin position="893"/>
        <end position="989"/>
    </location>
</feature>
<feature type="compositionally biased region" description="Polar residues" evidence="2">
    <location>
        <begin position="494"/>
        <end position="503"/>
    </location>
</feature>
<feature type="region of interest" description="Disordered" evidence="2">
    <location>
        <begin position="494"/>
        <end position="528"/>
    </location>
</feature>
<proteinExistence type="predicted"/>